<proteinExistence type="predicted"/>
<sequence length="246" mass="26739">MAPPERIVSLAPAATATCRELGVADRLVGITTHCRSELEDVDDNPTVLGGWLDPDLDELERLDPDLVCTSDALQAEVRDAIRDRGMRVHHMDAERLPEVIDGFATLGDAVGRGAAGERLAARSRERLDRVRERATGARPTVYAEEWADPPMAAGNWVPELVEVAGGHHPFVDPGERSRAVTREEVEAADPDHVVLHLCGHGTRVDPATVTDRDWAVDAAVHVVDDALLNQPSPNLLDGAERLVELF</sequence>
<dbReference type="Gene3D" id="3.40.50.1980">
    <property type="entry name" value="Nitrogenase molybdenum iron protein domain"/>
    <property type="match status" value="2"/>
</dbReference>
<name>A0A345E2P8_9EURY</name>
<evidence type="ECO:0000259" key="2">
    <source>
        <dbReference type="PROSITE" id="PS50983"/>
    </source>
</evidence>
<dbReference type="AlphaFoldDB" id="A0A345E2P8"/>
<protein>
    <submittedName>
        <fullName evidence="3">Cobalamin-binding protein</fullName>
    </submittedName>
</protein>
<gene>
    <name evidence="3" type="ORF">DU500_08580</name>
</gene>
<keyword evidence="1" id="KW-0732">Signal</keyword>
<reference evidence="3 4" key="1">
    <citation type="submission" date="2018-07" db="EMBL/GenBank/DDBJ databases">
        <title>Genome sequences of Haloplanus sp. CBA1113.</title>
        <authorList>
            <person name="Kim Y.B."/>
            <person name="Roh S.W."/>
        </authorList>
    </citation>
    <scope>NUCLEOTIDE SEQUENCE [LARGE SCALE GENOMIC DNA]</scope>
    <source>
        <strain evidence="3 4">CBA1113</strain>
    </source>
</reference>
<evidence type="ECO:0000256" key="1">
    <source>
        <dbReference type="ARBA" id="ARBA00022729"/>
    </source>
</evidence>
<dbReference type="GeneID" id="37283435"/>
<dbReference type="RefSeq" id="WP_114585609.1">
    <property type="nucleotide sequence ID" value="NZ_CP031150.1"/>
</dbReference>
<organism evidence="3 4">
    <name type="scientific">Haloplanus rubicundus</name>
    <dbReference type="NCBI Taxonomy" id="1547898"/>
    <lineage>
        <taxon>Archaea</taxon>
        <taxon>Methanobacteriati</taxon>
        <taxon>Methanobacteriota</taxon>
        <taxon>Stenosarchaea group</taxon>
        <taxon>Halobacteria</taxon>
        <taxon>Halobacteriales</taxon>
        <taxon>Haloferacaceae</taxon>
        <taxon>Haloplanus</taxon>
    </lineage>
</organism>
<dbReference type="InterPro" id="IPR051030">
    <property type="entry name" value="Vitamin_B12-ABC_binding"/>
</dbReference>
<dbReference type="NCBIfam" id="NF038402">
    <property type="entry name" value="TroA_like"/>
    <property type="match status" value="1"/>
</dbReference>
<feature type="domain" description="Fe/B12 periplasmic-binding" evidence="2">
    <location>
        <begin position="6"/>
        <end position="246"/>
    </location>
</feature>
<dbReference type="PANTHER" id="PTHR42860">
    <property type="entry name" value="VITAMIN B12-BINDING PROTEIN"/>
    <property type="match status" value="1"/>
</dbReference>
<dbReference type="KEGG" id="haj:DU500_08580"/>
<dbReference type="Proteomes" id="UP000253273">
    <property type="component" value="Chromosome"/>
</dbReference>
<dbReference type="InterPro" id="IPR002491">
    <property type="entry name" value="ABC_transptr_periplasmic_BD"/>
</dbReference>
<keyword evidence="4" id="KW-1185">Reference proteome</keyword>
<dbReference type="OrthoDB" id="9784at2157"/>
<dbReference type="EMBL" id="CP031150">
    <property type="protein sequence ID" value="AXG06470.1"/>
    <property type="molecule type" value="Genomic_DNA"/>
</dbReference>
<dbReference type="PANTHER" id="PTHR42860:SF1">
    <property type="entry name" value="VITAMIN B12-BINDING PROTEIN"/>
    <property type="match status" value="1"/>
</dbReference>
<accession>A0A345E2P8</accession>
<dbReference type="InterPro" id="IPR054828">
    <property type="entry name" value="Vit_B12_bind_prot"/>
</dbReference>
<dbReference type="SUPFAM" id="SSF53807">
    <property type="entry name" value="Helical backbone' metal receptor"/>
    <property type="match status" value="1"/>
</dbReference>
<dbReference type="Pfam" id="PF01497">
    <property type="entry name" value="Peripla_BP_2"/>
    <property type="match status" value="1"/>
</dbReference>
<evidence type="ECO:0000313" key="4">
    <source>
        <dbReference type="Proteomes" id="UP000253273"/>
    </source>
</evidence>
<evidence type="ECO:0000313" key="3">
    <source>
        <dbReference type="EMBL" id="AXG06470.1"/>
    </source>
</evidence>
<dbReference type="PROSITE" id="PS50983">
    <property type="entry name" value="FE_B12_PBP"/>
    <property type="match status" value="1"/>
</dbReference>